<dbReference type="PANTHER" id="PTHR15231:SF1">
    <property type="entry name" value="PHOSPHATIDYLINOSITOL N-ACETYLGLUCOSAMINYLTRANSFERASE SUBUNIT H"/>
    <property type="match status" value="1"/>
</dbReference>
<keyword evidence="3" id="KW-0812">Transmembrane</keyword>
<organism evidence="5">
    <name type="scientific">Cacopsylla melanoneura</name>
    <dbReference type="NCBI Taxonomy" id="428564"/>
    <lineage>
        <taxon>Eukaryota</taxon>
        <taxon>Metazoa</taxon>
        <taxon>Ecdysozoa</taxon>
        <taxon>Arthropoda</taxon>
        <taxon>Hexapoda</taxon>
        <taxon>Insecta</taxon>
        <taxon>Pterygota</taxon>
        <taxon>Neoptera</taxon>
        <taxon>Paraneoptera</taxon>
        <taxon>Hemiptera</taxon>
        <taxon>Sternorrhyncha</taxon>
        <taxon>Psylloidea</taxon>
        <taxon>Psyllidae</taxon>
        <taxon>Psyllinae</taxon>
        <taxon>Cacopsylla</taxon>
    </lineage>
</organism>
<proteinExistence type="inferred from homology"/>
<dbReference type="InterPro" id="IPR019328">
    <property type="entry name" value="PIGH-H_dom"/>
</dbReference>
<sequence>MFKKMVQTRPTKNFLKQIYQNDNGLECVSISTIGNTYVNMSVCKHISYFEIVYLSTLLGLNYFLCTNFIHVLFMYNLFSLFLYIVTLLICLYQTHSLVFSTRSQNVIFLSNIGLQVTTSNLIGTESSEYLSYDNIEDFIIVEMFHRQFSVVTYLSSVLKNEKSHKILFENFSLKLTQLEIMYQCVKHVLSSKNIIDLQPGVE</sequence>
<comment type="similarity">
    <text evidence="2">Belongs to the PIGH family.</text>
</comment>
<keyword evidence="3" id="KW-1133">Transmembrane helix</keyword>
<dbReference type="GO" id="GO:0000506">
    <property type="term" value="C:glycosylphosphatidylinositol-N-acetylglucosaminyltransferase (GPI-GnT) complex"/>
    <property type="evidence" value="ECO:0007669"/>
    <property type="project" value="InterPro"/>
</dbReference>
<comment type="pathway">
    <text evidence="1">Glycolipid biosynthesis; glycosylphosphatidylinositol-anchor biosynthesis.</text>
</comment>
<dbReference type="EMBL" id="HBUF01075203">
    <property type="protein sequence ID" value="CAG6630914.1"/>
    <property type="molecule type" value="Transcribed_RNA"/>
</dbReference>
<dbReference type="Pfam" id="PF10181">
    <property type="entry name" value="PIG-H"/>
    <property type="match status" value="1"/>
</dbReference>
<evidence type="ECO:0000259" key="4">
    <source>
        <dbReference type="Pfam" id="PF10181"/>
    </source>
</evidence>
<evidence type="ECO:0000313" key="5">
    <source>
        <dbReference type="EMBL" id="CAG6630914.1"/>
    </source>
</evidence>
<evidence type="ECO:0000256" key="1">
    <source>
        <dbReference type="ARBA" id="ARBA00004687"/>
    </source>
</evidence>
<evidence type="ECO:0000256" key="3">
    <source>
        <dbReference type="SAM" id="Phobius"/>
    </source>
</evidence>
<feature type="transmembrane region" description="Helical" evidence="3">
    <location>
        <begin position="70"/>
        <end position="92"/>
    </location>
</feature>
<feature type="domain" description="Phosphatidylinositol N-acetylglucosaminyltransferase subunit H conserved" evidence="4">
    <location>
        <begin position="106"/>
        <end position="169"/>
    </location>
</feature>
<feature type="transmembrane region" description="Helical" evidence="3">
    <location>
        <begin position="46"/>
        <end position="64"/>
    </location>
</feature>
<reference evidence="5" key="1">
    <citation type="submission" date="2021-05" db="EMBL/GenBank/DDBJ databases">
        <authorList>
            <person name="Alioto T."/>
            <person name="Alioto T."/>
            <person name="Gomez Garrido J."/>
        </authorList>
    </citation>
    <scope>NUCLEOTIDE SEQUENCE</scope>
</reference>
<evidence type="ECO:0000256" key="2">
    <source>
        <dbReference type="ARBA" id="ARBA00009610"/>
    </source>
</evidence>
<keyword evidence="3" id="KW-0472">Membrane</keyword>
<protein>
    <recommendedName>
        <fullName evidence="4">Phosphatidylinositol N-acetylglucosaminyltransferase subunit H conserved domain-containing protein</fullName>
    </recommendedName>
</protein>
<dbReference type="PANTHER" id="PTHR15231">
    <property type="entry name" value="PHOSPHATIDYLINOSITOL N-ACETYLGLUCOSAMINYLTRANSFERASE SUBUNIT H"/>
    <property type="match status" value="1"/>
</dbReference>
<dbReference type="InterPro" id="IPR044215">
    <property type="entry name" value="PIG-H"/>
</dbReference>
<dbReference type="AlphaFoldDB" id="A0A8D8QG64"/>
<accession>A0A8D8QG64</accession>
<dbReference type="GO" id="GO:0006506">
    <property type="term" value="P:GPI anchor biosynthetic process"/>
    <property type="evidence" value="ECO:0007669"/>
    <property type="project" value="InterPro"/>
</dbReference>
<name>A0A8D8QG64_9HEMI</name>